<dbReference type="EMBL" id="AGBW02013971">
    <property type="protein sequence ID" value="OWR42480.1"/>
    <property type="molecule type" value="Genomic_DNA"/>
</dbReference>
<evidence type="ECO:0000313" key="2">
    <source>
        <dbReference type="Proteomes" id="UP000007151"/>
    </source>
</evidence>
<dbReference type="KEGG" id="dpl:KGM_216002"/>
<sequence length="64" mass="7069">MDSKGGDANNAVDVYPKCSSVGFIDSDVNKMYMALTAITREIQSKASHILKRKTRLGIEKQYSS</sequence>
<dbReference type="AlphaFoldDB" id="A0A212ELV3"/>
<name>A0A212ELV3_DANPL</name>
<protein>
    <submittedName>
        <fullName evidence="1">Uncharacterized protein</fullName>
    </submittedName>
</protein>
<accession>A0A212ELV3</accession>
<evidence type="ECO:0000313" key="1">
    <source>
        <dbReference type="EMBL" id="OWR42480.1"/>
    </source>
</evidence>
<proteinExistence type="predicted"/>
<keyword evidence="2" id="KW-1185">Reference proteome</keyword>
<dbReference type="InParanoid" id="A0A212ELV3"/>
<reference evidence="1 2" key="1">
    <citation type="journal article" date="2011" name="Cell">
        <title>The monarch butterfly genome yields insights into long-distance migration.</title>
        <authorList>
            <person name="Zhan S."/>
            <person name="Merlin C."/>
            <person name="Boore J.L."/>
            <person name="Reppert S.M."/>
        </authorList>
    </citation>
    <scope>NUCLEOTIDE SEQUENCE [LARGE SCALE GENOMIC DNA]</scope>
    <source>
        <strain evidence="1">F-2</strain>
    </source>
</reference>
<comment type="caution">
    <text evidence="1">The sequence shown here is derived from an EMBL/GenBank/DDBJ whole genome shotgun (WGS) entry which is preliminary data.</text>
</comment>
<dbReference type="Proteomes" id="UP000007151">
    <property type="component" value="Unassembled WGS sequence"/>
</dbReference>
<organism evidence="1 2">
    <name type="scientific">Danaus plexippus plexippus</name>
    <dbReference type="NCBI Taxonomy" id="278856"/>
    <lineage>
        <taxon>Eukaryota</taxon>
        <taxon>Metazoa</taxon>
        <taxon>Ecdysozoa</taxon>
        <taxon>Arthropoda</taxon>
        <taxon>Hexapoda</taxon>
        <taxon>Insecta</taxon>
        <taxon>Pterygota</taxon>
        <taxon>Neoptera</taxon>
        <taxon>Endopterygota</taxon>
        <taxon>Lepidoptera</taxon>
        <taxon>Glossata</taxon>
        <taxon>Ditrysia</taxon>
        <taxon>Papilionoidea</taxon>
        <taxon>Nymphalidae</taxon>
        <taxon>Danainae</taxon>
        <taxon>Danaini</taxon>
        <taxon>Danaina</taxon>
        <taxon>Danaus</taxon>
        <taxon>Danaus</taxon>
    </lineage>
</organism>
<gene>
    <name evidence="1" type="ORF">KGM_216002</name>
</gene>